<sequence length="83" mass="9288">MIVTSIIPCIKVTKENNMSGFDMYIDFGDRIKVTDIDGNVVIGKVSSMELGKDVEEDDMLYLLLDDEKQYSIGTSYIANVESL</sequence>
<dbReference type="Proteomes" id="UP000054164">
    <property type="component" value="Unassembled WGS sequence"/>
</dbReference>
<reference evidence="1" key="1">
    <citation type="submission" date="2013-10" db="EMBL/GenBank/DDBJ databases">
        <title>Draft genome sequence of Clostridium botulinum type B strain Osaka05.</title>
        <authorList>
            <person name="Sakaguchi Y."/>
            <person name="Hosomi K."/>
            <person name="Uchiyama J."/>
            <person name="Ogura Y."/>
            <person name="Sakaguchi M."/>
            <person name="Kohda T."/>
            <person name="Mukamoto M."/>
            <person name="Misawa N."/>
            <person name="Matsuzaki S."/>
            <person name="Hayashi T."/>
            <person name="Kozaki S."/>
        </authorList>
    </citation>
    <scope>NUCLEOTIDE SEQUENCE</scope>
    <source>
        <strain evidence="1">Osaka05</strain>
    </source>
</reference>
<dbReference type="RefSeq" id="WP_030031920.1">
    <property type="nucleotide sequence ID" value="NZ_BA000058.1"/>
</dbReference>
<evidence type="ECO:0000313" key="1">
    <source>
        <dbReference type="EMBL" id="BAO04851.1"/>
    </source>
</evidence>
<gene>
    <name evidence="1" type="ORF">CBO05P1_132</name>
</gene>
<dbReference type="AlphaFoldDB" id="A0A060N348"/>
<protein>
    <submittedName>
        <fullName evidence="1">Uncharacterized protein</fullName>
    </submittedName>
</protein>
<organism evidence="1">
    <name type="scientific">Clostridium botulinum B str. Osaka05</name>
    <dbReference type="NCBI Taxonomy" id="1407017"/>
    <lineage>
        <taxon>Bacteria</taxon>
        <taxon>Bacillati</taxon>
        <taxon>Bacillota</taxon>
        <taxon>Clostridia</taxon>
        <taxon>Eubacteriales</taxon>
        <taxon>Clostridiaceae</taxon>
        <taxon>Clostridium</taxon>
    </lineage>
</organism>
<dbReference type="HOGENOM" id="CLU_193583_0_0_9"/>
<proteinExistence type="predicted"/>
<name>A0A060N348_CLOBO</name>
<accession>A0A060N348</accession>
<dbReference type="EMBL" id="BA000058">
    <property type="protein sequence ID" value="BAO04851.1"/>
    <property type="molecule type" value="Genomic_DNA"/>
</dbReference>